<dbReference type="AlphaFoldDB" id="A0A815BM13"/>
<evidence type="ECO:0000313" key="6">
    <source>
        <dbReference type="Proteomes" id="UP000663829"/>
    </source>
</evidence>
<reference evidence="3" key="1">
    <citation type="submission" date="2021-02" db="EMBL/GenBank/DDBJ databases">
        <authorList>
            <person name="Nowell W R."/>
        </authorList>
    </citation>
    <scope>NUCLEOTIDE SEQUENCE</scope>
</reference>
<evidence type="ECO:0000313" key="4">
    <source>
        <dbReference type="EMBL" id="CAF3801639.1"/>
    </source>
</evidence>
<dbReference type="SUPFAM" id="SSF50630">
    <property type="entry name" value="Acid proteases"/>
    <property type="match status" value="1"/>
</dbReference>
<evidence type="ECO:0000256" key="1">
    <source>
        <dbReference type="SAM" id="SignalP"/>
    </source>
</evidence>
<sequence>MIFAWRLCCWFILLRSISEVRTHNKAGEILHYNLANDIEKVHSVQLRRFNKRNIAPKYDTSKSLTYTRGQTNTSACFFDNSCVEAVFGVDSVQVGDLVVKQQGFGDITSFSGYVPEADKFDFQKYKENQGLYDRNTSQSEFNKLLKAMVVYGAGYETPWVNNLNIKRKLFGYWIGRIKIGDKIVGENSIVGIDTGSAANFGSEIDIQLINKYIGAIMPEITPEEDGVNKIFIETRMSFVEQFPVSDFKPKMLRTVLGFLSEQYLEGAFDDLLVDSTAVNETVSEFESLFMVNLSTLFDWGEKKLLEEEIDKVCEVIFMVVGMEEDHGSGNDDVVFVKEKRSVNRSILDGGDRGSGDDVMFIGEFGVCNIPILKGRLSKLGRLH</sequence>
<accession>A0A815BM13</accession>
<comment type="caution">
    <text evidence="3">The sequence shown here is derived from an EMBL/GenBank/DDBJ whole genome shotgun (WGS) entry which is preliminary data.</text>
</comment>
<dbReference type="EMBL" id="CAJOBA010007416">
    <property type="protein sequence ID" value="CAF3801639.1"/>
    <property type="molecule type" value="Genomic_DNA"/>
</dbReference>
<dbReference type="EMBL" id="CAJNOQ010011377">
    <property type="protein sequence ID" value="CAF1275404.1"/>
    <property type="molecule type" value="Genomic_DNA"/>
</dbReference>
<dbReference type="InterPro" id="IPR021109">
    <property type="entry name" value="Peptidase_aspartic_dom_sf"/>
</dbReference>
<dbReference type="Proteomes" id="UP000681722">
    <property type="component" value="Unassembled WGS sequence"/>
</dbReference>
<organism evidence="3 6">
    <name type="scientific">Didymodactylos carnosus</name>
    <dbReference type="NCBI Taxonomy" id="1234261"/>
    <lineage>
        <taxon>Eukaryota</taxon>
        <taxon>Metazoa</taxon>
        <taxon>Spiralia</taxon>
        <taxon>Gnathifera</taxon>
        <taxon>Rotifera</taxon>
        <taxon>Eurotatoria</taxon>
        <taxon>Bdelloidea</taxon>
        <taxon>Philodinida</taxon>
        <taxon>Philodinidae</taxon>
        <taxon>Didymodactylos</taxon>
    </lineage>
</organism>
<dbReference type="EMBL" id="CAJOBC010025257">
    <property type="protein sequence ID" value="CAF4066277.1"/>
    <property type="molecule type" value="Genomic_DNA"/>
</dbReference>
<feature type="signal peptide" evidence="1">
    <location>
        <begin position="1"/>
        <end position="22"/>
    </location>
</feature>
<keyword evidence="1" id="KW-0732">Signal</keyword>
<dbReference type="OrthoDB" id="15189at2759"/>
<dbReference type="Proteomes" id="UP000663829">
    <property type="component" value="Unassembled WGS sequence"/>
</dbReference>
<evidence type="ECO:0000313" key="3">
    <source>
        <dbReference type="EMBL" id="CAF1275404.1"/>
    </source>
</evidence>
<keyword evidence="6" id="KW-1185">Reference proteome</keyword>
<name>A0A815BM13_9BILA</name>
<dbReference type="EMBL" id="CAJNOK010007406">
    <property type="protein sequence ID" value="CAF1033397.1"/>
    <property type="molecule type" value="Genomic_DNA"/>
</dbReference>
<dbReference type="Proteomes" id="UP000677228">
    <property type="component" value="Unassembled WGS sequence"/>
</dbReference>
<evidence type="ECO:0000313" key="2">
    <source>
        <dbReference type="EMBL" id="CAF1033397.1"/>
    </source>
</evidence>
<gene>
    <name evidence="3" type="ORF">GPM918_LOCUS27291</name>
    <name evidence="2" type="ORF">OVA965_LOCUS16107</name>
    <name evidence="5" type="ORF">SRO942_LOCUS27588</name>
    <name evidence="4" type="ORF">TMI583_LOCUS16115</name>
</gene>
<feature type="chain" id="PRO_5035604338" evidence="1">
    <location>
        <begin position="23"/>
        <end position="383"/>
    </location>
</feature>
<evidence type="ECO:0000313" key="5">
    <source>
        <dbReference type="EMBL" id="CAF4066277.1"/>
    </source>
</evidence>
<dbReference type="Gene3D" id="2.40.70.10">
    <property type="entry name" value="Acid Proteases"/>
    <property type="match status" value="1"/>
</dbReference>
<protein>
    <submittedName>
        <fullName evidence="3">Uncharacterized protein</fullName>
    </submittedName>
</protein>
<proteinExistence type="predicted"/>
<dbReference type="Proteomes" id="UP000682733">
    <property type="component" value="Unassembled WGS sequence"/>
</dbReference>